<feature type="region of interest" description="Disordered" evidence="1">
    <location>
        <begin position="125"/>
        <end position="145"/>
    </location>
</feature>
<feature type="compositionally biased region" description="Low complexity" evidence="1">
    <location>
        <begin position="194"/>
        <end position="215"/>
    </location>
</feature>
<evidence type="ECO:0000313" key="2">
    <source>
        <dbReference type="EMBL" id="SFY44700.1"/>
    </source>
</evidence>
<feature type="region of interest" description="Disordered" evidence="1">
    <location>
        <begin position="1"/>
        <end position="26"/>
    </location>
</feature>
<evidence type="ECO:0000313" key="3">
    <source>
        <dbReference type="Proteomes" id="UP000181909"/>
    </source>
</evidence>
<organism evidence="2 3">
    <name type="scientific">Streptomyces atratus</name>
    <dbReference type="NCBI Taxonomy" id="1893"/>
    <lineage>
        <taxon>Bacteria</taxon>
        <taxon>Bacillati</taxon>
        <taxon>Actinomycetota</taxon>
        <taxon>Actinomycetes</taxon>
        <taxon>Kitasatosporales</taxon>
        <taxon>Streptomycetaceae</taxon>
        <taxon>Streptomyces</taxon>
    </lineage>
</organism>
<accession>A0A1K2FBV4</accession>
<dbReference type="Proteomes" id="UP000181909">
    <property type="component" value="Unassembled WGS sequence"/>
</dbReference>
<proteinExistence type="predicted"/>
<dbReference type="STRING" id="1893.SAMN02787144_105115"/>
<feature type="compositionally biased region" description="Pro residues" evidence="1">
    <location>
        <begin position="216"/>
        <end position="225"/>
    </location>
</feature>
<gene>
    <name evidence="2" type="ORF">SAMN02787144_105115</name>
</gene>
<dbReference type="EMBL" id="FPJO01000051">
    <property type="protein sequence ID" value="SFY44700.1"/>
    <property type="molecule type" value="Genomic_DNA"/>
</dbReference>
<protein>
    <submittedName>
        <fullName evidence="2">Uncharacterized protein</fullName>
    </submittedName>
</protein>
<name>A0A1K2FBV4_STRAR</name>
<sequence>MCWSRRTAAGTGPGRSPGGSWTMRGAWPGGCRPPICRGSGTPSGTGCWRRTAVPPPARTRTRALRSGPTGCPSTPTGSGRTFSCSPGSARFPPPNSAAPRPGWPRCSNRATHTASSCGCWPSGRRRRASSPPIWPAGSGIPRVRPVSAPTRRRGCWARCSPPPAARPCRTGCSTRRSARSPLTRRPTTGPPPCSTCSPSRRTTRPPGCGCSSAAGPPTPPRPAGSPPRAASASGCGGTPPSTPTARSPAAE</sequence>
<reference evidence="2 3" key="1">
    <citation type="submission" date="2016-11" db="EMBL/GenBank/DDBJ databases">
        <authorList>
            <person name="Jaros S."/>
            <person name="Januszkiewicz K."/>
            <person name="Wedrychowicz H."/>
        </authorList>
    </citation>
    <scope>NUCLEOTIDE SEQUENCE [LARGE SCALE GENOMIC DNA]</scope>
    <source>
        <strain evidence="2 3">OK807</strain>
    </source>
</reference>
<evidence type="ECO:0000256" key="1">
    <source>
        <dbReference type="SAM" id="MobiDB-lite"/>
    </source>
</evidence>
<feature type="region of interest" description="Disordered" evidence="1">
    <location>
        <begin position="160"/>
        <end position="251"/>
    </location>
</feature>
<feature type="region of interest" description="Disordered" evidence="1">
    <location>
        <begin position="47"/>
        <end position="101"/>
    </location>
</feature>
<dbReference type="AlphaFoldDB" id="A0A1K2FBV4"/>
<feature type="compositionally biased region" description="Polar residues" evidence="1">
    <location>
        <begin position="71"/>
        <end position="86"/>
    </location>
</feature>